<dbReference type="RefSeq" id="WP_091771074.1">
    <property type="nucleotide sequence ID" value="NZ_FNHG01000016.1"/>
</dbReference>
<dbReference type="OrthoDB" id="5377981at2"/>
<keyword evidence="1" id="KW-1133">Transmembrane helix</keyword>
<dbReference type="PANTHER" id="PTHR46825:SF12">
    <property type="entry name" value="PENICILLIN-BINDING PROTEIN 4"/>
    <property type="match status" value="1"/>
</dbReference>
<dbReference type="InterPro" id="IPR012338">
    <property type="entry name" value="Beta-lactam/transpept-like"/>
</dbReference>
<feature type="transmembrane region" description="Helical" evidence="1">
    <location>
        <begin position="425"/>
        <end position="447"/>
    </location>
</feature>
<sequence length="504" mass="54083">MRTLNLVRLVAGLAALGWVAFIAADLRPFTGIDPDASPAEMAAELDSVLDRAMRQYSIAGVAAGALRDGEVIWSARRGAAREDGSPVTGQTAFNLGSISKPVTVWAVLTLARDGRIDLDAPVQSYLTRFTLPESEFDPSGVTIRRLLQHVGGINIHGYGGYSPEEDQPADIVELSQTYEPLQLVREPGSAPSYSGGGYVMLQMMIEDVSGQGFDAYVREQVFAPLGMNDSGFIEADLPTRSAAFNYYRREIEDLRDVALAAAGVYVSGDDLEAFLRAHLDGGGVLSALWLDQAFAPSEGTPGIGMSYTRLETPAGLLIGHGGNNSSWNAQIYVRPATGDAFYFMTNATSGAQLDFDLSCTWLSAAREMDVEAVCAEALELTHQISLAAGLTGLGAIAVFYWLLAGFAAGRRRFSVPPKGRGPLRLTVRLVLCAVSVIAASVAAWFFYTNSVMWRTQVILIDEMPVDEFERLLPMVLALLTGLALSLWSSPVPRAVSGAGKTRQA</sequence>
<dbReference type="Gene3D" id="3.40.710.10">
    <property type="entry name" value="DD-peptidase/beta-lactamase superfamily"/>
    <property type="match status" value="1"/>
</dbReference>
<dbReference type="AlphaFoldDB" id="A0A1G9UU94"/>
<name>A0A1G9UU94_9PROT</name>
<keyword evidence="4" id="KW-1185">Reference proteome</keyword>
<dbReference type="STRING" id="144026.SAMN04488568_11664"/>
<dbReference type="PANTHER" id="PTHR46825">
    <property type="entry name" value="D-ALANYL-D-ALANINE-CARBOXYPEPTIDASE/ENDOPEPTIDASE AMPH"/>
    <property type="match status" value="1"/>
</dbReference>
<dbReference type="InterPro" id="IPR050491">
    <property type="entry name" value="AmpC-like"/>
</dbReference>
<feature type="transmembrane region" description="Helical" evidence="1">
    <location>
        <begin position="384"/>
        <end position="404"/>
    </location>
</feature>
<feature type="transmembrane region" description="Helical" evidence="1">
    <location>
        <begin position="471"/>
        <end position="487"/>
    </location>
</feature>
<keyword evidence="1" id="KW-0472">Membrane</keyword>
<feature type="domain" description="Beta-lactamase-related" evidence="2">
    <location>
        <begin position="45"/>
        <end position="352"/>
    </location>
</feature>
<evidence type="ECO:0000313" key="4">
    <source>
        <dbReference type="Proteomes" id="UP000199759"/>
    </source>
</evidence>
<dbReference type="InterPro" id="IPR001466">
    <property type="entry name" value="Beta-lactam-related"/>
</dbReference>
<dbReference type="Pfam" id="PF00144">
    <property type="entry name" value="Beta-lactamase"/>
    <property type="match status" value="1"/>
</dbReference>
<protein>
    <submittedName>
        <fullName evidence="3">CubicO group peptidase, beta-lactamase class C family</fullName>
    </submittedName>
</protein>
<accession>A0A1G9UU94</accession>
<organism evidence="3 4">
    <name type="scientific">Maricaulis salignorans</name>
    <dbReference type="NCBI Taxonomy" id="144026"/>
    <lineage>
        <taxon>Bacteria</taxon>
        <taxon>Pseudomonadati</taxon>
        <taxon>Pseudomonadota</taxon>
        <taxon>Alphaproteobacteria</taxon>
        <taxon>Maricaulales</taxon>
        <taxon>Maricaulaceae</taxon>
        <taxon>Maricaulis</taxon>
    </lineage>
</organism>
<reference evidence="3 4" key="1">
    <citation type="submission" date="2016-10" db="EMBL/GenBank/DDBJ databases">
        <authorList>
            <person name="de Groot N.N."/>
        </authorList>
    </citation>
    <scope>NUCLEOTIDE SEQUENCE [LARGE SCALE GENOMIC DNA]</scope>
    <source>
        <strain evidence="3 4">DSM 16077</strain>
    </source>
</reference>
<dbReference type="EMBL" id="FNHG01000016">
    <property type="protein sequence ID" value="SDM63367.1"/>
    <property type="molecule type" value="Genomic_DNA"/>
</dbReference>
<proteinExistence type="predicted"/>
<gene>
    <name evidence="3" type="ORF">SAMN04488568_11664</name>
</gene>
<keyword evidence="1" id="KW-0812">Transmembrane</keyword>
<evidence type="ECO:0000313" key="3">
    <source>
        <dbReference type="EMBL" id="SDM63367.1"/>
    </source>
</evidence>
<dbReference type="Proteomes" id="UP000199759">
    <property type="component" value="Unassembled WGS sequence"/>
</dbReference>
<evidence type="ECO:0000256" key="1">
    <source>
        <dbReference type="SAM" id="Phobius"/>
    </source>
</evidence>
<evidence type="ECO:0000259" key="2">
    <source>
        <dbReference type="Pfam" id="PF00144"/>
    </source>
</evidence>
<dbReference type="SUPFAM" id="SSF56601">
    <property type="entry name" value="beta-lactamase/transpeptidase-like"/>
    <property type="match status" value="1"/>
</dbReference>